<comment type="similarity">
    <text evidence="4 17">Belongs to the glycosyl hydrolase 31 family.</text>
</comment>
<dbReference type="Pfam" id="PF13802">
    <property type="entry name" value="Gal_mutarotas_2"/>
    <property type="match status" value="1"/>
</dbReference>
<dbReference type="InterPro" id="IPR025887">
    <property type="entry name" value="Glyco_hydro_31_N_dom"/>
</dbReference>
<dbReference type="Gene3D" id="3.20.20.80">
    <property type="entry name" value="Glycosidases"/>
    <property type="match status" value="3"/>
</dbReference>
<comment type="subcellular location">
    <subcellularLocation>
        <location evidence="3">Secreted</location>
    </subcellularLocation>
</comment>
<evidence type="ECO:0000259" key="21">
    <source>
        <dbReference type="Pfam" id="PF21365"/>
    </source>
</evidence>
<dbReference type="Gene3D" id="2.60.40.1180">
    <property type="entry name" value="Golgi alpha-mannosidase II"/>
    <property type="match status" value="2"/>
</dbReference>
<dbReference type="InterPro" id="IPR011013">
    <property type="entry name" value="Gal_mutarotase_sf_dom"/>
</dbReference>
<accession>A0A9P7N530</accession>
<evidence type="ECO:0000256" key="14">
    <source>
        <dbReference type="ARBA" id="ARBA00023316"/>
    </source>
</evidence>
<keyword evidence="12" id="KW-0119">Carbohydrate metabolism</keyword>
<evidence type="ECO:0000259" key="20">
    <source>
        <dbReference type="Pfam" id="PF13802"/>
    </source>
</evidence>
<dbReference type="InterPro" id="IPR030458">
    <property type="entry name" value="Glyco_hydro_31_AS"/>
</dbReference>
<dbReference type="Pfam" id="PF21365">
    <property type="entry name" value="Glyco_hydro_31_3rd"/>
    <property type="match status" value="1"/>
</dbReference>
<comment type="catalytic activity">
    <reaction evidence="2">
        <text>Hydrolysis of terminal, non-reducing (1-&gt;4)-linked alpha-D-glucose residues with release of alpha-D-glucose.</text>
        <dbReference type="EC" id="3.2.1.20"/>
    </reaction>
</comment>
<feature type="domain" description="Glycoside hydrolase family 31 N-terminal" evidence="20">
    <location>
        <begin position="68"/>
        <end position="229"/>
    </location>
</feature>
<comment type="function">
    <text evidence="16">Glucosidase involved in the degradation of cellulosic biomass. Has both alpha- and beta-glucosidase activity.</text>
</comment>
<dbReference type="GO" id="GO:0071555">
    <property type="term" value="P:cell wall organization"/>
    <property type="evidence" value="ECO:0007669"/>
    <property type="project" value="UniProtKB-KW"/>
</dbReference>
<evidence type="ECO:0000256" key="2">
    <source>
        <dbReference type="ARBA" id="ARBA00001657"/>
    </source>
</evidence>
<dbReference type="OrthoDB" id="5839090at2759"/>
<dbReference type="InterPro" id="IPR013780">
    <property type="entry name" value="Glyco_hydro_b"/>
</dbReference>
<keyword evidence="9 18" id="KW-0732">Signal</keyword>
<dbReference type="SUPFAM" id="SSF51011">
    <property type="entry name" value="Glycosyl hydrolase domain"/>
    <property type="match status" value="1"/>
</dbReference>
<dbReference type="GO" id="GO:0000272">
    <property type="term" value="P:polysaccharide catabolic process"/>
    <property type="evidence" value="ECO:0007669"/>
    <property type="project" value="UniProtKB-KW"/>
</dbReference>
<evidence type="ECO:0000256" key="8">
    <source>
        <dbReference type="ARBA" id="ARBA00022525"/>
    </source>
</evidence>
<evidence type="ECO:0000256" key="11">
    <source>
        <dbReference type="ARBA" id="ARBA00023180"/>
    </source>
</evidence>
<dbReference type="AlphaFoldDB" id="A0A9P7N530"/>
<evidence type="ECO:0000256" key="12">
    <source>
        <dbReference type="ARBA" id="ARBA00023277"/>
    </source>
</evidence>
<dbReference type="Pfam" id="PF01055">
    <property type="entry name" value="Glyco_hydro_31_2nd"/>
    <property type="match status" value="1"/>
</dbReference>
<dbReference type="Proteomes" id="UP000748025">
    <property type="component" value="Unassembled WGS sequence"/>
</dbReference>
<dbReference type="PANTHER" id="PTHR22762">
    <property type="entry name" value="ALPHA-GLUCOSIDASE"/>
    <property type="match status" value="1"/>
</dbReference>
<evidence type="ECO:0000256" key="16">
    <source>
        <dbReference type="ARBA" id="ARBA00025512"/>
    </source>
</evidence>
<keyword evidence="13 17" id="KW-0326">Glycosidase</keyword>
<dbReference type="SUPFAM" id="SSF51445">
    <property type="entry name" value="(Trans)glycosidases"/>
    <property type="match status" value="1"/>
</dbReference>
<feature type="domain" description="Glycosyl hydrolase family 31 C-terminal" evidence="21">
    <location>
        <begin position="770"/>
        <end position="858"/>
    </location>
</feature>
<proteinExistence type="inferred from homology"/>
<evidence type="ECO:0000256" key="1">
    <source>
        <dbReference type="ARBA" id="ARBA00000448"/>
    </source>
</evidence>
<name>A0A9P7N530_9HYPO</name>
<dbReference type="Gene3D" id="2.60.40.1760">
    <property type="entry name" value="glycosyl hydrolase (family 31)"/>
    <property type="match status" value="1"/>
</dbReference>
<keyword evidence="15" id="KW-0624">Polysaccharide degradation</keyword>
<dbReference type="CDD" id="cd14752">
    <property type="entry name" value="GH31_N"/>
    <property type="match status" value="1"/>
</dbReference>
<evidence type="ECO:0000256" key="17">
    <source>
        <dbReference type="RuleBase" id="RU361185"/>
    </source>
</evidence>
<evidence type="ECO:0000256" key="4">
    <source>
        <dbReference type="ARBA" id="ARBA00007806"/>
    </source>
</evidence>
<keyword evidence="11" id="KW-0325">Glycoprotein</keyword>
<keyword evidence="8" id="KW-0964">Secreted</keyword>
<sequence>MTVCHLAKIVCLGGLQLAYRAAATAAEAAARCPGYEASNIHTTKDGLTAHLHLAGKSCNAYGRDLDNLRLQVVAETAERLHVKIYDAAEQAYQVPEQVFPRPKPRPKAVKTGHGTKEAELKFDIKEKPFSFRVRRTKTDEVLFDSSAAGLIIEDQYLRLRTHLPHDPNLYGLGEHSDSLRLKTNNNTRTLWNADVPSIPHSANLYGSHPIYIEHRSSGSHGVFLLNSNGMDVIIDRDEAGQYLEYNTLGGIFDFYFLAGPTPVDVAKQYARVAGLPVTVPYSALGFHQCRWGYRDAFNVAEVVYNYSQAGIPLETMWTDIDYMEDGAVSSSFSMMMKMLSRVPYLLTSLLINQVFSLDPKRFPLNMMRELVAHLHANKQKYVLIVDPAVAAKDYAPFNNGVKKDVFLLNSTNQILHGVVWPGLAAYPDWFAPGSQEYWTKEFANFFSPESGIDVDFLWIDMNEPSNFCPYPCLDPESASKEYPPPPPPVRQPPRELYGWPCEFQPPGTGCRRAGRADMEQPLSHVDMLNKQEMRIHVEDAVAETRVVAAENVLNTAAAAADDDDDDDNNNYNDTTTKWMGLPNRDLINPPYRINNTWGPLPEKTINTSVIHHNGLAQLDTHNLYGTMMSAASREAMLARRPTERPLIITRSTFAGAGSHVSHWLGDNDSDWPHYRWSIPGMLQFASIFQVSMVGSDVCGFNGNTTEELCARWAMLGAFQPFYRNHNAEGSIDQEFYTWESVAKAARKAIDIRYRLLDYFYTAMMQQSRDGTPAINPMFYMYPHDEMTFGLDLQFFWGPSLLVAPVHEQGATSVDIYLPDDVFYDFYTHEKIRGSGRNITKKNQGLTEIPLFLRGGVIVPMRAKSAMTTADLREQDFELLIPVGKDGTAKGSLYLDDGESLHPEARSEIEFEYKEGRLVVQGSFEYKTSIKLAKITLLGVDDERSTSIAVKKQLSQPFTVMMSQGVDT</sequence>
<dbReference type="InterPro" id="IPR000322">
    <property type="entry name" value="Glyco_hydro_31_TIM"/>
</dbReference>
<feature type="domain" description="Glycoside hydrolase family 31 TIM barrel" evidence="19">
    <location>
        <begin position="277"/>
        <end position="762"/>
    </location>
</feature>
<dbReference type="GO" id="GO:0005576">
    <property type="term" value="C:extracellular region"/>
    <property type="evidence" value="ECO:0007669"/>
    <property type="project" value="UniProtKB-SubCell"/>
</dbReference>
<dbReference type="PROSITE" id="PS00129">
    <property type="entry name" value="GLYCOSYL_HYDROL_F31_1"/>
    <property type="match status" value="1"/>
</dbReference>
<dbReference type="PANTHER" id="PTHR22762:SF67">
    <property type="entry name" value="ALPHA_BETA-GLUCOSIDASE AGDC-RELATED"/>
    <property type="match status" value="1"/>
</dbReference>
<gene>
    <name evidence="22" type="ORF">E4U43_003682</name>
</gene>
<evidence type="ECO:0000256" key="5">
    <source>
        <dbReference type="ARBA" id="ARBA00012741"/>
    </source>
</evidence>
<dbReference type="GO" id="GO:0008422">
    <property type="term" value="F:beta-glucosidase activity"/>
    <property type="evidence" value="ECO:0007669"/>
    <property type="project" value="UniProtKB-EC"/>
</dbReference>
<evidence type="ECO:0000256" key="6">
    <source>
        <dbReference type="ARBA" id="ARBA00012744"/>
    </source>
</evidence>
<dbReference type="GO" id="GO:0030246">
    <property type="term" value="F:carbohydrate binding"/>
    <property type="evidence" value="ECO:0007669"/>
    <property type="project" value="InterPro"/>
</dbReference>
<dbReference type="SUPFAM" id="SSF74650">
    <property type="entry name" value="Galactose mutarotase-like"/>
    <property type="match status" value="1"/>
</dbReference>
<evidence type="ECO:0000259" key="19">
    <source>
        <dbReference type="Pfam" id="PF01055"/>
    </source>
</evidence>
<evidence type="ECO:0000256" key="13">
    <source>
        <dbReference type="ARBA" id="ARBA00023295"/>
    </source>
</evidence>
<evidence type="ECO:0000256" key="7">
    <source>
        <dbReference type="ARBA" id="ARBA00014002"/>
    </source>
</evidence>
<protein>
    <recommendedName>
        <fullName evidence="7">Probable alpha/beta-glucosidase agdC</fullName>
        <ecNumber evidence="5">3.2.1.20</ecNumber>
        <ecNumber evidence="6">3.2.1.21</ecNumber>
    </recommendedName>
</protein>
<organism evidence="22 23">
    <name type="scientific">Claviceps pusilla</name>
    <dbReference type="NCBI Taxonomy" id="123648"/>
    <lineage>
        <taxon>Eukaryota</taxon>
        <taxon>Fungi</taxon>
        <taxon>Dikarya</taxon>
        <taxon>Ascomycota</taxon>
        <taxon>Pezizomycotina</taxon>
        <taxon>Sordariomycetes</taxon>
        <taxon>Hypocreomycetidae</taxon>
        <taxon>Hypocreales</taxon>
        <taxon>Clavicipitaceae</taxon>
        <taxon>Claviceps</taxon>
    </lineage>
</organism>
<evidence type="ECO:0000313" key="23">
    <source>
        <dbReference type="Proteomes" id="UP000748025"/>
    </source>
</evidence>
<comment type="caution">
    <text evidence="22">The sequence shown here is derived from an EMBL/GenBank/DDBJ whole genome shotgun (WGS) entry which is preliminary data.</text>
</comment>
<dbReference type="EC" id="3.2.1.20" evidence="5"/>
<dbReference type="CDD" id="cd06602">
    <property type="entry name" value="GH31_MGAM_SI_GAA"/>
    <property type="match status" value="1"/>
</dbReference>
<comment type="catalytic activity">
    <reaction evidence="1">
        <text>Hydrolysis of terminal, non-reducing beta-D-glucosyl residues with release of beta-D-glucose.</text>
        <dbReference type="EC" id="3.2.1.21"/>
    </reaction>
</comment>
<feature type="signal peptide" evidence="18">
    <location>
        <begin position="1"/>
        <end position="23"/>
    </location>
</feature>
<evidence type="ECO:0000256" key="3">
    <source>
        <dbReference type="ARBA" id="ARBA00004613"/>
    </source>
</evidence>
<evidence type="ECO:0000256" key="9">
    <source>
        <dbReference type="ARBA" id="ARBA00022729"/>
    </source>
</evidence>
<evidence type="ECO:0000313" key="22">
    <source>
        <dbReference type="EMBL" id="KAG5992775.1"/>
    </source>
</evidence>
<dbReference type="InterPro" id="IPR048395">
    <property type="entry name" value="Glyco_hydro_31_C"/>
</dbReference>
<dbReference type="InterPro" id="IPR017853">
    <property type="entry name" value="GH"/>
</dbReference>
<evidence type="ECO:0000256" key="15">
    <source>
        <dbReference type="ARBA" id="ARBA00023326"/>
    </source>
</evidence>
<keyword evidence="23" id="KW-1185">Reference proteome</keyword>
<evidence type="ECO:0000256" key="10">
    <source>
        <dbReference type="ARBA" id="ARBA00022801"/>
    </source>
</evidence>
<dbReference type="GO" id="GO:0004558">
    <property type="term" value="F:alpha-1,4-glucosidase activity"/>
    <property type="evidence" value="ECO:0007669"/>
    <property type="project" value="UniProtKB-EC"/>
</dbReference>
<dbReference type="EMBL" id="SRPW01002456">
    <property type="protein sequence ID" value="KAG5992775.1"/>
    <property type="molecule type" value="Genomic_DNA"/>
</dbReference>
<keyword evidence="10 17" id="KW-0378">Hydrolase</keyword>
<reference evidence="22" key="1">
    <citation type="journal article" date="2020" name="bioRxiv">
        <title>Whole genome comparisons of ergot fungi reveals the divergence and evolution of species within the genus Claviceps are the result of varying mechanisms driving genome evolution and host range expansion.</title>
        <authorList>
            <person name="Wyka S.A."/>
            <person name="Mondo S.J."/>
            <person name="Liu M."/>
            <person name="Dettman J."/>
            <person name="Nalam V."/>
            <person name="Broders K.D."/>
        </authorList>
    </citation>
    <scope>NUCLEOTIDE SEQUENCE</scope>
    <source>
        <strain evidence="22">CCC 602</strain>
    </source>
</reference>
<keyword evidence="14" id="KW-0961">Cell wall biogenesis/degradation</keyword>
<evidence type="ECO:0000256" key="18">
    <source>
        <dbReference type="SAM" id="SignalP"/>
    </source>
</evidence>
<feature type="chain" id="PRO_5040330769" description="Probable alpha/beta-glucosidase agdC" evidence="18">
    <location>
        <begin position="24"/>
        <end position="967"/>
    </location>
</feature>
<dbReference type="EC" id="3.2.1.21" evidence="6"/>